<dbReference type="EMBL" id="HBIU01057148">
    <property type="protein sequence ID" value="CAE0650200.1"/>
    <property type="molecule type" value="Transcribed_RNA"/>
</dbReference>
<feature type="region of interest" description="Disordered" evidence="1">
    <location>
        <begin position="95"/>
        <end position="115"/>
    </location>
</feature>
<dbReference type="AlphaFoldDB" id="A0A6S9K5R2"/>
<proteinExistence type="predicted"/>
<feature type="compositionally biased region" description="Basic and acidic residues" evidence="1">
    <location>
        <begin position="99"/>
        <end position="109"/>
    </location>
</feature>
<name>A0A6S9K5R2_HETAK</name>
<reference evidence="2" key="1">
    <citation type="submission" date="2021-01" db="EMBL/GenBank/DDBJ databases">
        <authorList>
            <person name="Corre E."/>
            <person name="Pelletier E."/>
            <person name="Niang G."/>
            <person name="Scheremetjew M."/>
            <person name="Finn R."/>
            <person name="Kale V."/>
            <person name="Holt S."/>
            <person name="Cochrane G."/>
            <person name="Meng A."/>
            <person name="Brown T."/>
            <person name="Cohen L."/>
        </authorList>
    </citation>
    <scope>NUCLEOTIDE SEQUENCE</scope>
    <source>
        <strain evidence="2">CCMP3107</strain>
    </source>
</reference>
<sequence length="115" mass="13183">MELENHVHSKLEDMDGRLCEVEKALGEKLSQDEERDARIKDLRAGIEQIRGDTSTLKSECEQSRTNLDAVMEEAKEDEEVLGMMKQAVIENRQVLQKMQNKEHEEKGDDPPCNIS</sequence>
<accession>A0A6S9K5R2</accession>
<gene>
    <name evidence="2" type="ORF">HAKA00212_LOCUS24998</name>
</gene>
<evidence type="ECO:0000313" key="2">
    <source>
        <dbReference type="EMBL" id="CAE0650200.1"/>
    </source>
</evidence>
<evidence type="ECO:0000256" key="1">
    <source>
        <dbReference type="SAM" id="MobiDB-lite"/>
    </source>
</evidence>
<protein>
    <submittedName>
        <fullName evidence="2">Uncharacterized protein</fullName>
    </submittedName>
</protein>
<organism evidence="2">
    <name type="scientific">Heterosigma akashiwo</name>
    <name type="common">Chromophytic alga</name>
    <name type="synonym">Heterosigma carterae</name>
    <dbReference type="NCBI Taxonomy" id="2829"/>
    <lineage>
        <taxon>Eukaryota</taxon>
        <taxon>Sar</taxon>
        <taxon>Stramenopiles</taxon>
        <taxon>Ochrophyta</taxon>
        <taxon>Raphidophyceae</taxon>
        <taxon>Chattonellales</taxon>
        <taxon>Chattonellaceae</taxon>
        <taxon>Heterosigma</taxon>
    </lineage>
</organism>